<feature type="compositionally biased region" description="Pro residues" evidence="1">
    <location>
        <begin position="444"/>
        <end position="455"/>
    </location>
</feature>
<evidence type="ECO:0000259" key="2">
    <source>
        <dbReference type="Pfam" id="PF07583"/>
    </source>
</evidence>
<proteinExistence type="predicted"/>
<evidence type="ECO:0000259" key="3">
    <source>
        <dbReference type="Pfam" id="PF07587"/>
    </source>
</evidence>
<evidence type="ECO:0000313" key="6">
    <source>
        <dbReference type="Proteomes" id="UP001430306"/>
    </source>
</evidence>
<dbReference type="InterPro" id="IPR011429">
    <property type="entry name" value="Cyt_c_Planctomycete-type"/>
</dbReference>
<dbReference type="InterPro" id="IPR036909">
    <property type="entry name" value="Cyt_c-like_dom_sf"/>
</dbReference>
<dbReference type="Pfam" id="PF07583">
    <property type="entry name" value="PSCyt2"/>
    <property type="match status" value="1"/>
</dbReference>
<feature type="domain" description="DUF1553" evidence="3">
    <location>
        <begin position="459"/>
        <end position="724"/>
    </location>
</feature>
<accession>A0ABS8NJ55</accession>
<keyword evidence="6" id="KW-1185">Reference proteome</keyword>
<dbReference type="InterPro" id="IPR022655">
    <property type="entry name" value="DUF1553"/>
</dbReference>
<feature type="domain" description="DUF1549" evidence="2">
    <location>
        <begin position="158"/>
        <end position="367"/>
    </location>
</feature>
<organism evidence="5 6">
    <name type="scientific">Rhodopirellula halodulae</name>
    <dbReference type="NCBI Taxonomy" id="2894198"/>
    <lineage>
        <taxon>Bacteria</taxon>
        <taxon>Pseudomonadati</taxon>
        <taxon>Planctomycetota</taxon>
        <taxon>Planctomycetia</taxon>
        <taxon>Pirellulales</taxon>
        <taxon>Pirellulaceae</taxon>
        <taxon>Rhodopirellula</taxon>
    </lineage>
</organism>
<comment type="caution">
    <text evidence="5">The sequence shown here is derived from an EMBL/GenBank/DDBJ whole genome shotgun (WGS) entry which is preliminary data.</text>
</comment>
<gene>
    <name evidence="5" type="ORF">LOC71_15000</name>
</gene>
<feature type="region of interest" description="Disordered" evidence="1">
    <location>
        <begin position="436"/>
        <end position="455"/>
    </location>
</feature>
<evidence type="ECO:0000259" key="4">
    <source>
        <dbReference type="Pfam" id="PF07635"/>
    </source>
</evidence>
<dbReference type="InterPro" id="IPR011444">
    <property type="entry name" value="DUF1549"/>
</dbReference>
<dbReference type="Pfam" id="PF07635">
    <property type="entry name" value="PSCyt1"/>
    <property type="match status" value="1"/>
</dbReference>
<dbReference type="PANTHER" id="PTHR35889:SF3">
    <property type="entry name" value="F-BOX DOMAIN-CONTAINING PROTEIN"/>
    <property type="match status" value="1"/>
</dbReference>
<reference evidence="5" key="1">
    <citation type="submission" date="2021-11" db="EMBL/GenBank/DDBJ databases">
        <title>Genome sequence.</title>
        <authorList>
            <person name="Sun Q."/>
        </authorList>
    </citation>
    <scope>NUCLEOTIDE SEQUENCE</scope>
    <source>
        <strain evidence="5">JC740</strain>
    </source>
</reference>
<dbReference type="Proteomes" id="UP001430306">
    <property type="component" value="Unassembled WGS sequence"/>
</dbReference>
<protein>
    <submittedName>
        <fullName evidence="5">PSD1 and planctomycete cytochrome C domain-containing protein</fullName>
    </submittedName>
</protein>
<dbReference type="SUPFAM" id="SSF46626">
    <property type="entry name" value="Cytochrome c"/>
    <property type="match status" value="1"/>
</dbReference>
<dbReference type="Pfam" id="PF07587">
    <property type="entry name" value="PSD1"/>
    <property type="match status" value="1"/>
</dbReference>
<dbReference type="PANTHER" id="PTHR35889">
    <property type="entry name" value="CYCLOINULO-OLIGOSACCHARIDE FRUCTANOTRANSFERASE-RELATED"/>
    <property type="match status" value="1"/>
</dbReference>
<dbReference type="EMBL" id="JAJKFW010000025">
    <property type="protein sequence ID" value="MCC9643591.1"/>
    <property type="molecule type" value="Genomic_DNA"/>
</dbReference>
<feature type="domain" description="Cytochrome C Planctomycete-type" evidence="4">
    <location>
        <begin position="56"/>
        <end position="110"/>
    </location>
</feature>
<name>A0ABS8NJ55_9BACT</name>
<evidence type="ECO:0000313" key="5">
    <source>
        <dbReference type="EMBL" id="MCC9643591.1"/>
    </source>
</evidence>
<evidence type="ECO:0000256" key="1">
    <source>
        <dbReference type="SAM" id="MobiDB-lite"/>
    </source>
</evidence>
<sequence>MRIQDLKTIPMCYARMTRRMVCFLAVVVCWHGTSDVVAETQIDFGVDVLPILSDACFHCHGPDENTREAGLRLDTQDDLLSMVSAEDPDDSYLIQRIVAEDPEEQMPPSDSHRQLKSAEKQVLVEWVKQGASWSGHWAFEPIEKPELPGVDGDWGRNEIDSFVQAKLIEKSSTPSPDADVRTLLRRVALDVTGLPPRADVAEEFLKAAEHDLDAAYETLVDTLLASPDYGERMASVWMEVARFSESDGYQLDQVRTQYPWRDWVIRAFNDNMPYNQFVLEQTAGDLLPDATEEQIIATGFNRNHVLNGEGGVDPNETRIEVVADRTETTATAFLGLTIGCCRCHDHKFDPLSQEDYFRFFAYFNNVDESGKAGHNANPFLELEVSPEDRKQAERYQANTKHHHIRFPEGNKIRVAVLKDRSGEPRKTFILNRGAWDQPTREVTPAPPASLPSPDGLPPNRLGLARWMIDDSNPLTARVAVNRYWELFFGRGIVTTQEDFGVQSARPSHPRLLDWLAADFRENGWNVKRLIKQIVTSSTYRQSSVCNEKTRTIDPDNVWLARGARFRQPSWMLRDQALAVSGLLSPDMFGPSVRPYQPENIWFTPTAGKIRYEADSGDKLYRKSLYTFWRRTTGPANMFDASPRRVCEVNVRRTNTPLHALVTLNDVTFVEAARVLADRIFDSQELNDEGRSHERALVDAALNEVSKRVLFRDFDESERDMLSSFVAETIEHYQTHPEQAEELLSFGEAPRGGHDAAIHAALTNAVLLIMNTDESLSHF</sequence>